<dbReference type="CDD" id="cd03116">
    <property type="entry name" value="MobB"/>
    <property type="match status" value="1"/>
</dbReference>
<dbReference type="RefSeq" id="WP_371754777.1">
    <property type="nucleotide sequence ID" value="NZ_JAYJLD010000020.1"/>
</dbReference>
<feature type="domain" description="Molybdopterin-guanine dinucleotide biosynthesis protein B (MobB)" evidence="1">
    <location>
        <begin position="6"/>
        <end position="125"/>
    </location>
</feature>
<name>A0ABU5ZJG4_9BACL</name>
<reference evidence="2" key="1">
    <citation type="submission" date="2023-12" db="EMBL/GenBank/DDBJ databases">
        <title>Fervidustalea candida gen. nov., sp. nov., a novel member of the family Paenibacillaceae isolated from a geothermal area.</title>
        <authorList>
            <person name="Li W.-J."/>
            <person name="Jiao J.-Y."/>
            <person name="Chen Y."/>
        </authorList>
    </citation>
    <scope>NUCLEOTIDE SEQUENCE</scope>
    <source>
        <strain evidence="2">SYSU GA230002</strain>
    </source>
</reference>
<comment type="caution">
    <text evidence="2">The sequence shown here is derived from an EMBL/GenBank/DDBJ whole genome shotgun (WGS) entry which is preliminary data.</text>
</comment>
<dbReference type="PANTHER" id="PTHR40072:SF1">
    <property type="entry name" value="MOLYBDOPTERIN-GUANINE DINUCLEOTIDE BIOSYNTHESIS ADAPTER PROTEIN"/>
    <property type="match status" value="1"/>
</dbReference>
<dbReference type="InterPro" id="IPR004435">
    <property type="entry name" value="MobB_dom"/>
</dbReference>
<dbReference type="Gene3D" id="3.40.50.300">
    <property type="entry name" value="P-loop containing nucleotide triphosphate hydrolases"/>
    <property type="match status" value="1"/>
</dbReference>
<dbReference type="PANTHER" id="PTHR40072">
    <property type="entry name" value="MOLYBDOPTERIN-GUANINE DINUCLEOTIDE BIOSYNTHESIS ADAPTER PROTEIN-RELATED"/>
    <property type="match status" value="1"/>
</dbReference>
<dbReference type="SUPFAM" id="SSF52540">
    <property type="entry name" value="P-loop containing nucleoside triphosphate hydrolases"/>
    <property type="match status" value="1"/>
</dbReference>
<dbReference type="Pfam" id="PF03205">
    <property type="entry name" value="MobB"/>
    <property type="match status" value="1"/>
</dbReference>
<gene>
    <name evidence="2" type="primary">mobB</name>
    <name evidence="2" type="ORF">VF724_13385</name>
</gene>
<dbReference type="EMBL" id="JAYJLD010000020">
    <property type="protein sequence ID" value="MEB3102658.1"/>
    <property type="molecule type" value="Genomic_DNA"/>
</dbReference>
<dbReference type="InterPro" id="IPR027417">
    <property type="entry name" value="P-loop_NTPase"/>
</dbReference>
<dbReference type="Proteomes" id="UP001310386">
    <property type="component" value="Unassembled WGS sequence"/>
</dbReference>
<evidence type="ECO:0000313" key="2">
    <source>
        <dbReference type="EMBL" id="MEB3102658.1"/>
    </source>
</evidence>
<protein>
    <submittedName>
        <fullName evidence="2">Molybdopterin-guanine dinucleotide biosynthesis protein B</fullName>
    </submittedName>
</protein>
<dbReference type="NCBIfam" id="TIGR00176">
    <property type="entry name" value="mobB"/>
    <property type="match status" value="1"/>
</dbReference>
<sequence>MTDIPVLQIVGYKNSGKTTLIENLVRHLKETSEIRIAVIKHHKGTFPFDKEGKDTWKYRQAGASAAAIQSPGMLALSMDHQQEKTLAELIGVFRALGHFELILVEGYKWEAYPKAVLIRNREDFAELSACASVCLYVFEKQTDYDDYMKRENPGIPALLRSDEAGLTAWVRRLLPVQNLICSPDERGSMMIKDMKHYTG</sequence>
<proteinExistence type="predicted"/>
<evidence type="ECO:0000259" key="1">
    <source>
        <dbReference type="Pfam" id="PF03205"/>
    </source>
</evidence>
<evidence type="ECO:0000313" key="3">
    <source>
        <dbReference type="Proteomes" id="UP001310386"/>
    </source>
</evidence>
<organism evidence="2 3">
    <name type="scientific">Ferviditalea candida</name>
    <dbReference type="NCBI Taxonomy" id="3108399"/>
    <lineage>
        <taxon>Bacteria</taxon>
        <taxon>Bacillati</taxon>
        <taxon>Bacillota</taxon>
        <taxon>Bacilli</taxon>
        <taxon>Bacillales</taxon>
        <taxon>Paenibacillaceae</taxon>
        <taxon>Ferviditalea</taxon>
    </lineage>
</organism>
<accession>A0ABU5ZJG4</accession>
<dbReference type="InterPro" id="IPR052539">
    <property type="entry name" value="MGD_biosynthesis_adapter"/>
</dbReference>
<keyword evidence="3" id="KW-1185">Reference proteome</keyword>